<feature type="transmembrane region" description="Helical" evidence="1">
    <location>
        <begin position="40"/>
        <end position="58"/>
    </location>
</feature>
<evidence type="ECO:0000313" key="2">
    <source>
        <dbReference type="EMBL" id="KZR98838.1"/>
    </source>
</evidence>
<evidence type="ECO:0000313" key="3">
    <source>
        <dbReference type="Proteomes" id="UP000076858"/>
    </source>
</evidence>
<keyword evidence="1" id="KW-1133">Transmembrane helix</keyword>
<dbReference type="Proteomes" id="UP000076858">
    <property type="component" value="Unassembled WGS sequence"/>
</dbReference>
<keyword evidence="1" id="KW-0812">Transmembrane</keyword>
<feature type="non-terminal residue" evidence="2">
    <location>
        <position position="72"/>
    </location>
</feature>
<protein>
    <submittedName>
        <fullName evidence="2">Uncharacterized protein</fullName>
    </submittedName>
</protein>
<proteinExistence type="predicted"/>
<sequence>IGMFARYKKAIANLLLFSCKPCSCKYQPLKQSLSKCPYSPTLWFWTLLLVAALVFPSSDAHKKGFKNFIKVL</sequence>
<organism evidence="2 3">
    <name type="scientific">Daphnia magna</name>
    <dbReference type="NCBI Taxonomy" id="35525"/>
    <lineage>
        <taxon>Eukaryota</taxon>
        <taxon>Metazoa</taxon>
        <taxon>Ecdysozoa</taxon>
        <taxon>Arthropoda</taxon>
        <taxon>Crustacea</taxon>
        <taxon>Branchiopoda</taxon>
        <taxon>Diplostraca</taxon>
        <taxon>Cladocera</taxon>
        <taxon>Anomopoda</taxon>
        <taxon>Daphniidae</taxon>
        <taxon>Daphnia</taxon>
    </lineage>
</organism>
<name>A0A164GDQ9_9CRUS</name>
<comment type="caution">
    <text evidence="2">The sequence shown here is derived from an EMBL/GenBank/DDBJ whole genome shotgun (WGS) entry which is preliminary data.</text>
</comment>
<evidence type="ECO:0000256" key="1">
    <source>
        <dbReference type="SAM" id="Phobius"/>
    </source>
</evidence>
<accession>A0A164GDQ9</accession>
<keyword evidence="1" id="KW-0472">Membrane</keyword>
<gene>
    <name evidence="2" type="ORF">APZ42_005560</name>
</gene>
<dbReference type="EMBL" id="LRGB01015655">
    <property type="protein sequence ID" value="KZR98838.1"/>
    <property type="molecule type" value="Genomic_DNA"/>
</dbReference>
<dbReference type="AlphaFoldDB" id="A0A164GDQ9"/>
<feature type="non-terminal residue" evidence="2">
    <location>
        <position position="1"/>
    </location>
</feature>
<reference evidence="2 3" key="1">
    <citation type="submission" date="2016-03" db="EMBL/GenBank/DDBJ databases">
        <title>EvidentialGene: Evidence-directed Construction of Genes on Genomes.</title>
        <authorList>
            <person name="Gilbert D.G."/>
            <person name="Choi J.-H."/>
            <person name="Mockaitis K."/>
            <person name="Colbourne J."/>
            <person name="Pfrender M."/>
        </authorList>
    </citation>
    <scope>NUCLEOTIDE SEQUENCE [LARGE SCALE GENOMIC DNA]</scope>
    <source>
        <strain evidence="2 3">Xinb3</strain>
        <tissue evidence="2">Complete organism</tissue>
    </source>
</reference>
<keyword evidence="3" id="KW-1185">Reference proteome</keyword>